<feature type="domain" description="Tripeptidyl-peptidase II first Ig-like" evidence="12">
    <location>
        <begin position="423"/>
        <end position="535"/>
    </location>
</feature>
<feature type="active site" description="Charge relay system" evidence="8">
    <location>
        <position position="391"/>
    </location>
</feature>
<accession>A0ABV0PX59</accession>
<dbReference type="PROSITE" id="PS51892">
    <property type="entry name" value="SUBTILASE"/>
    <property type="match status" value="1"/>
</dbReference>
<dbReference type="Pfam" id="PF12580">
    <property type="entry name" value="TPPII"/>
    <property type="match status" value="1"/>
</dbReference>
<gene>
    <name evidence="13" type="ORF">GOODEAATRI_011358</name>
</gene>
<evidence type="ECO:0000256" key="7">
    <source>
        <dbReference type="ARBA" id="ARBA00022825"/>
    </source>
</evidence>
<evidence type="ECO:0000256" key="5">
    <source>
        <dbReference type="ARBA" id="ARBA00022670"/>
    </source>
</evidence>
<dbReference type="InterPro" id="IPR046940">
    <property type="entry name" value="TPPII_Ig-like_sf"/>
</dbReference>
<dbReference type="EC" id="3.4.14.10" evidence="3"/>
<dbReference type="PANTHER" id="PTHR43806:SF14">
    <property type="entry name" value="TRIPEPTIDYL-PEPTIDASE 2"/>
    <property type="match status" value="1"/>
</dbReference>
<dbReference type="PRINTS" id="PR00723">
    <property type="entry name" value="SUBTILISIN"/>
</dbReference>
<evidence type="ECO:0000259" key="11">
    <source>
        <dbReference type="Pfam" id="PF12580"/>
    </source>
</evidence>
<keyword evidence="5 8" id="KW-0645">Protease</keyword>
<dbReference type="InterPro" id="IPR050131">
    <property type="entry name" value="Peptidase_S8_subtilisin-like"/>
</dbReference>
<name>A0ABV0PX59_9TELE</name>
<evidence type="ECO:0000256" key="1">
    <source>
        <dbReference type="ARBA" id="ARBA00001910"/>
    </source>
</evidence>
<feature type="domain" description="Tripeptidyl peptidase II second Ig-like" evidence="11">
    <location>
        <begin position="583"/>
        <end position="702"/>
    </location>
</feature>
<feature type="domain" description="Peptidase S8/S53" evidence="10">
    <location>
        <begin position="35"/>
        <end position="414"/>
    </location>
</feature>
<evidence type="ECO:0000256" key="2">
    <source>
        <dbReference type="ARBA" id="ARBA00011073"/>
    </source>
</evidence>
<evidence type="ECO:0000259" key="10">
    <source>
        <dbReference type="Pfam" id="PF00082"/>
    </source>
</evidence>
<organism evidence="13 14">
    <name type="scientific">Goodea atripinnis</name>
    <dbReference type="NCBI Taxonomy" id="208336"/>
    <lineage>
        <taxon>Eukaryota</taxon>
        <taxon>Metazoa</taxon>
        <taxon>Chordata</taxon>
        <taxon>Craniata</taxon>
        <taxon>Vertebrata</taxon>
        <taxon>Euteleostomi</taxon>
        <taxon>Actinopterygii</taxon>
        <taxon>Neopterygii</taxon>
        <taxon>Teleostei</taxon>
        <taxon>Neoteleostei</taxon>
        <taxon>Acanthomorphata</taxon>
        <taxon>Ovalentaria</taxon>
        <taxon>Atherinomorphae</taxon>
        <taxon>Cyprinodontiformes</taxon>
        <taxon>Goodeidae</taxon>
        <taxon>Goodea</taxon>
    </lineage>
</organism>
<feature type="active site" description="Charge relay system" evidence="8">
    <location>
        <position position="44"/>
    </location>
</feature>
<sequence length="993" mass="108606">MAAHSTDEPFPFHGLLPKKETGAASYLSRFPEYDGRGVLIAILDTGVDPGAPGMQVNLPGCLVLAETEMVTTEGKPKIVDIIDTTGSGDVNMTTAIPPAWVNPSGKYRIGVKNGYEFFPKALKDRIQMEKLQKEDLQCQSELLASLEKKYSDPGPVAVVDTSECGELSQCSILSSYREKQEYATLGNAEMLNYSVNIYDEGNTLCIVTSGGAHGTHVASIAAGYFPEEPDRNGVAPGAQILALKIGDTRLSTMETGTGLIRAHAFCCSMLLLSVIGPLPCRRICEVITEAVQKHNVIFVSSAGNNGPCLSTVGCPGGTTSSVIGVGAYVTPDMMVAEYSLREKLPPNQYTWSSRGPSTDGALGVSISAPGGAIASVPNWTLRGTQLMNGTSMSSPNACGGIALVDKALDYLTQHASLPTSHLGFSVSVGSQRGIYLREPAQVLAPSDHGVGIEPIFPENSENSERISLQLHLALTCTAPWVQCPSHLELMNQCRHINVRIDPMGLREGVHYTEVCGYDTSAPSCGPLFRVPITVIIPAKVTDGRNQEVRFSDVHFRPGQIRRHFLTVPQGASWAAFAPTYCSSDCPMLCELLYESEFDSQLWMLFDQNKRLLGSGDAYPHQLEKGDYTVRLQVRHEQCCELERLKDLPFVVSHRLSNTLNLDVYESHRAALMAKKKANSVTLCPGATQPFYVTTLPDDKLESSSVYDELIENYSDYLLLHVQRLHQLDSEKVPYNGKGLLMLINKLQPFFLIPNLSVFVKERVKRLREVVSAADIVMSHIDQTALAVYLTMKTDPRPDAASIKTKGCALADQLLLPSSLQGGAAAVATEQSEAKEEDVGEQEASSSDDTLENILKALMDTFWEVQKWAELTDSKVLMFSYKHALANKMYGRALKYASKMVEEKPSKENMKNCIQVWKQLTGAQHLIKTGFLCFSDEHHLLFYSSCVTSAGRTPLPSVRTGSPSCTLPIIHRSRHKRAQAWDGMTCSRSITGQF</sequence>
<keyword evidence="6 8" id="KW-0378">Hydrolase</keyword>
<keyword evidence="14" id="KW-1185">Reference proteome</keyword>
<dbReference type="InterPro" id="IPR000209">
    <property type="entry name" value="Peptidase_S8/S53_dom"/>
</dbReference>
<comment type="caution">
    <text evidence="13">The sequence shown here is derived from an EMBL/GenBank/DDBJ whole genome shotgun (WGS) entry which is preliminary data.</text>
</comment>
<comment type="catalytic activity">
    <reaction evidence="1">
        <text>Release of an N-terminal tripeptide from a polypeptide.</text>
        <dbReference type="EC" id="3.4.14.10"/>
    </reaction>
</comment>
<proteinExistence type="inferred from homology"/>
<evidence type="ECO:0000313" key="13">
    <source>
        <dbReference type="EMBL" id="MEQ2188080.1"/>
    </source>
</evidence>
<evidence type="ECO:0000313" key="14">
    <source>
        <dbReference type="Proteomes" id="UP001476798"/>
    </source>
</evidence>
<dbReference type="SUPFAM" id="SSF52743">
    <property type="entry name" value="Subtilisin-like"/>
    <property type="match status" value="1"/>
</dbReference>
<dbReference type="PROSITE" id="PS00137">
    <property type="entry name" value="SUBTILASE_HIS"/>
    <property type="match status" value="1"/>
</dbReference>
<evidence type="ECO:0000259" key="12">
    <source>
        <dbReference type="Pfam" id="PF21223"/>
    </source>
</evidence>
<protein>
    <recommendedName>
        <fullName evidence="3">tripeptidyl-peptidase II</fullName>
        <ecNumber evidence="3">3.4.14.10</ecNumber>
    </recommendedName>
</protein>
<comment type="similarity">
    <text evidence="2 8">Belongs to the peptidase S8 family.</text>
</comment>
<feature type="active site" description="Charge relay system" evidence="8">
    <location>
        <position position="213"/>
    </location>
</feature>
<dbReference type="InterPro" id="IPR022398">
    <property type="entry name" value="Peptidase_S8_His-AS"/>
</dbReference>
<keyword evidence="7 8" id="KW-0720">Serine protease</keyword>
<dbReference type="InterPro" id="IPR048383">
    <property type="entry name" value="TPPII_Ig-like-1"/>
</dbReference>
<dbReference type="InterPro" id="IPR023828">
    <property type="entry name" value="Peptidase_S8_Ser-AS"/>
</dbReference>
<dbReference type="PROSITE" id="PS00138">
    <property type="entry name" value="SUBTILASE_SER"/>
    <property type="match status" value="1"/>
</dbReference>
<evidence type="ECO:0000256" key="9">
    <source>
        <dbReference type="SAM" id="MobiDB-lite"/>
    </source>
</evidence>
<reference evidence="13 14" key="1">
    <citation type="submission" date="2021-06" db="EMBL/GenBank/DDBJ databases">
        <authorList>
            <person name="Palmer J.M."/>
        </authorList>
    </citation>
    <scope>NUCLEOTIDE SEQUENCE [LARGE SCALE GENOMIC DNA]</scope>
    <source>
        <strain evidence="13 14">GA_2019</strain>
        <tissue evidence="13">Muscle</tissue>
    </source>
</reference>
<dbReference type="EMBL" id="JAHRIO010090655">
    <property type="protein sequence ID" value="MEQ2188080.1"/>
    <property type="molecule type" value="Genomic_DNA"/>
</dbReference>
<evidence type="ECO:0000256" key="8">
    <source>
        <dbReference type="PROSITE-ProRule" id="PRU01240"/>
    </source>
</evidence>
<dbReference type="Pfam" id="PF00082">
    <property type="entry name" value="Peptidase_S8"/>
    <property type="match status" value="1"/>
</dbReference>
<dbReference type="Gene3D" id="3.40.50.200">
    <property type="entry name" value="Peptidase S8/S53 domain"/>
    <property type="match status" value="2"/>
</dbReference>
<evidence type="ECO:0000256" key="3">
    <source>
        <dbReference type="ARBA" id="ARBA00012462"/>
    </source>
</evidence>
<dbReference type="Pfam" id="PF21223">
    <property type="entry name" value="TPPII_Ig-like-1"/>
    <property type="match status" value="1"/>
</dbReference>
<dbReference type="PANTHER" id="PTHR43806">
    <property type="entry name" value="PEPTIDASE S8"/>
    <property type="match status" value="1"/>
</dbReference>
<feature type="region of interest" description="Disordered" evidence="9">
    <location>
        <begin position="825"/>
        <end position="847"/>
    </location>
</feature>
<dbReference type="InterPro" id="IPR036852">
    <property type="entry name" value="Peptidase_S8/S53_dom_sf"/>
</dbReference>
<dbReference type="InterPro" id="IPR046939">
    <property type="entry name" value="TPPII_C_sf"/>
</dbReference>
<dbReference type="Gene3D" id="1.25.40.710">
    <property type="match status" value="1"/>
</dbReference>
<keyword evidence="4" id="KW-0031">Aminopeptidase</keyword>
<evidence type="ECO:0000256" key="6">
    <source>
        <dbReference type="ARBA" id="ARBA00022801"/>
    </source>
</evidence>
<dbReference type="InterPro" id="IPR022229">
    <property type="entry name" value="TPPII_Ig-like-2"/>
</dbReference>
<dbReference type="Proteomes" id="UP001476798">
    <property type="component" value="Unassembled WGS sequence"/>
</dbReference>
<evidence type="ECO:0000256" key="4">
    <source>
        <dbReference type="ARBA" id="ARBA00022438"/>
    </source>
</evidence>
<dbReference type="InterPro" id="IPR015500">
    <property type="entry name" value="Peptidase_S8_subtilisin-rel"/>
</dbReference>
<dbReference type="Gene3D" id="2.60.40.3170">
    <property type="match status" value="1"/>
</dbReference>
<dbReference type="Gene3D" id="6.10.250.3080">
    <property type="match status" value="1"/>
</dbReference>